<dbReference type="SUPFAM" id="SSF51905">
    <property type="entry name" value="FAD/NAD(P)-binding domain"/>
    <property type="match status" value="1"/>
</dbReference>
<keyword evidence="10" id="KW-0472">Membrane</keyword>
<dbReference type="AlphaFoldDB" id="E1IH65"/>
<evidence type="ECO:0000256" key="4">
    <source>
        <dbReference type="ARBA" id="ARBA00022827"/>
    </source>
</evidence>
<dbReference type="PRINTS" id="PR00368">
    <property type="entry name" value="FADPNR"/>
</dbReference>
<dbReference type="InterPro" id="IPR023753">
    <property type="entry name" value="FAD/NAD-binding_dom"/>
</dbReference>
<keyword evidence="10" id="KW-0812">Transmembrane</keyword>
<dbReference type="eggNOG" id="COG1252">
    <property type="taxonomic scope" value="Bacteria"/>
</dbReference>
<dbReference type="PANTHER" id="PTHR43706">
    <property type="entry name" value="NADH DEHYDROGENASE"/>
    <property type="match status" value="1"/>
</dbReference>
<comment type="caution">
    <text evidence="13">The sequence shown here is derived from an EMBL/GenBank/DDBJ whole genome shotgun (WGS) entry which is preliminary data.</text>
</comment>
<dbReference type="InterPro" id="IPR054585">
    <property type="entry name" value="NDH2-like_C"/>
</dbReference>
<evidence type="ECO:0000256" key="5">
    <source>
        <dbReference type="ARBA" id="ARBA00022946"/>
    </source>
</evidence>
<keyword evidence="5" id="KW-0809">Transit peptide</keyword>
<evidence type="ECO:0000256" key="3">
    <source>
        <dbReference type="ARBA" id="ARBA00022630"/>
    </source>
</evidence>
<dbReference type="InterPro" id="IPR045024">
    <property type="entry name" value="NDH-2"/>
</dbReference>
<dbReference type="EC" id="1.6.5.9" evidence="2"/>
<dbReference type="PANTHER" id="PTHR43706:SF47">
    <property type="entry name" value="EXTERNAL NADH-UBIQUINONE OXIDOREDUCTASE 1, MITOCHONDRIAL-RELATED"/>
    <property type="match status" value="1"/>
</dbReference>
<dbReference type="Pfam" id="PF22366">
    <property type="entry name" value="NDH2_C"/>
    <property type="match status" value="1"/>
</dbReference>
<dbReference type="Gene3D" id="3.50.50.100">
    <property type="match status" value="1"/>
</dbReference>
<protein>
    <recommendedName>
        <fullName evidence="2">NADH:ubiquinone reductase (non-electrogenic)</fullName>
        <ecNumber evidence="2">1.6.5.9</ecNumber>
    </recommendedName>
</protein>
<feature type="region of interest" description="Disordered" evidence="9">
    <location>
        <begin position="1"/>
        <end position="24"/>
    </location>
</feature>
<accession>E1IH65</accession>
<proteinExistence type="inferred from homology"/>
<dbReference type="STRING" id="765420.OSCT_2666"/>
<evidence type="ECO:0000256" key="9">
    <source>
        <dbReference type="SAM" id="MobiDB-lite"/>
    </source>
</evidence>
<keyword evidence="6" id="KW-0560">Oxidoreductase</keyword>
<reference evidence="13 14" key="1">
    <citation type="journal article" date="2011" name="J. Bacteriol.">
        <title>Draft genome sequence of the anoxygenic filamentous phototrophic bacterium Oscillochloris trichoides subsp. DG-6.</title>
        <authorList>
            <person name="Kuznetsov B.B."/>
            <person name="Ivanovsky R.N."/>
            <person name="Keppen O.I."/>
            <person name="Sukhacheva M.V."/>
            <person name="Bumazhkin B.K."/>
            <person name="Patutina E.O."/>
            <person name="Beletsky A.V."/>
            <person name="Mardanov A.V."/>
            <person name="Baslerov R.V."/>
            <person name="Panteleeva A.N."/>
            <person name="Kolganova T.V."/>
            <person name="Ravin N.V."/>
            <person name="Skryabin K.G."/>
        </authorList>
    </citation>
    <scope>NUCLEOTIDE SEQUENCE [LARGE SCALE GENOMIC DNA]</scope>
    <source>
        <strain evidence="13 14">DG-6</strain>
    </source>
</reference>
<evidence type="ECO:0000313" key="14">
    <source>
        <dbReference type="Proteomes" id="UP000054010"/>
    </source>
</evidence>
<evidence type="ECO:0000256" key="2">
    <source>
        <dbReference type="ARBA" id="ARBA00012637"/>
    </source>
</evidence>
<feature type="transmembrane region" description="Helical" evidence="10">
    <location>
        <begin position="398"/>
        <end position="415"/>
    </location>
</feature>
<comment type="catalytic activity">
    <reaction evidence="8">
        <text>a quinone + NADH + H(+) = a quinol + NAD(+)</text>
        <dbReference type="Rhea" id="RHEA:46160"/>
        <dbReference type="ChEBI" id="CHEBI:15378"/>
        <dbReference type="ChEBI" id="CHEBI:24646"/>
        <dbReference type="ChEBI" id="CHEBI:57540"/>
        <dbReference type="ChEBI" id="CHEBI:57945"/>
        <dbReference type="ChEBI" id="CHEBI:132124"/>
        <dbReference type="EC" id="1.6.5.9"/>
    </reaction>
</comment>
<dbReference type="EMBL" id="ADVR01000112">
    <property type="protein sequence ID" value="EFO79540.1"/>
    <property type="molecule type" value="Genomic_DNA"/>
</dbReference>
<feature type="domain" description="External alternative NADH-ubiquinone oxidoreductase-like C-terminal" evidence="12">
    <location>
        <begin position="375"/>
        <end position="430"/>
    </location>
</feature>
<dbReference type="Pfam" id="PF07992">
    <property type="entry name" value="Pyr_redox_2"/>
    <property type="match status" value="1"/>
</dbReference>
<keyword evidence="3" id="KW-0285">Flavoprotein</keyword>
<sequence length="452" mass="50089">MSENQPQMPESSNQPMLGYSRNGARPWPSARPRVVIIGAGFGGINAARALANKDVDVLMIDRNNYHGFWPLLYQVATAGLEPESVAYPVRAIIRRFSNVSFMMAEVTRIDCAAKMVYTPTIALPYDYLIIAAGSANNYFGNDSLAEHTYGLKDLDDAERLRNHVLSNFEYAVSEQDPAIRQRLMTLVIVGGGPTGVELAGAFIELVRHVLVRDYPMLDISEARVVLVEASEHILAVFPEGLRRSGLRRLEKMGVEVRLKTMVANVDAQGVTFGDGSRLETGSVIWAAGVRGAHLGDSLGMKLARGGRVPVQPTLNLATNPDVFVIGDMAYLDTYKPGVPYPMIAPVAVQMAELAAHNILAKTRRRPLRSFHYFDKGNMATIGRRGAVMDAFGVRLSGFLAWMGWLLVHLMFLVGFRNRVIVLLNWAYSYFTYDRGVRLISGLKPESKQHEYR</sequence>
<dbReference type="GO" id="GO:0050136">
    <property type="term" value="F:NADH dehydrogenase (quinone) (non-electrogenic) activity"/>
    <property type="evidence" value="ECO:0007669"/>
    <property type="project" value="UniProtKB-EC"/>
</dbReference>
<evidence type="ECO:0000256" key="7">
    <source>
        <dbReference type="ARBA" id="ARBA00023027"/>
    </source>
</evidence>
<organism evidence="13 14">
    <name type="scientific">Oscillochloris trichoides DG-6</name>
    <dbReference type="NCBI Taxonomy" id="765420"/>
    <lineage>
        <taxon>Bacteria</taxon>
        <taxon>Bacillati</taxon>
        <taxon>Chloroflexota</taxon>
        <taxon>Chloroflexia</taxon>
        <taxon>Chloroflexales</taxon>
        <taxon>Chloroflexineae</taxon>
        <taxon>Oscillochloridaceae</taxon>
        <taxon>Oscillochloris</taxon>
    </lineage>
</organism>
<evidence type="ECO:0000259" key="11">
    <source>
        <dbReference type="Pfam" id="PF07992"/>
    </source>
</evidence>
<comment type="similarity">
    <text evidence="1">Belongs to the NADH dehydrogenase family.</text>
</comment>
<keyword evidence="4" id="KW-0274">FAD</keyword>
<feature type="compositionally biased region" description="Polar residues" evidence="9">
    <location>
        <begin position="1"/>
        <end position="15"/>
    </location>
</feature>
<evidence type="ECO:0000256" key="1">
    <source>
        <dbReference type="ARBA" id="ARBA00005272"/>
    </source>
</evidence>
<keyword evidence="10" id="KW-1133">Transmembrane helix</keyword>
<evidence type="ECO:0000256" key="10">
    <source>
        <dbReference type="SAM" id="Phobius"/>
    </source>
</evidence>
<evidence type="ECO:0000256" key="8">
    <source>
        <dbReference type="ARBA" id="ARBA00047599"/>
    </source>
</evidence>
<evidence type="ECO:0000313" key="13">
    <source>
        <dbReference type="EMBL" id="EFO79540.1"/>
    </source>
</evidence>
<keyword evidence="14" id="KW-1185">Reference proteome</keyword>
<dbReference type="InterPro" id="IPR036188">
    <property type="entry name" value="FAD/NAD-bd_sf"/>
</dbReference>
<evidence type="ECO:0000259" key="12">
    <source>
        <dbReference type="Pfam" id="PF22366"/>
    </source>
</evidence>
<evidence type="ECO:0000256" key="6">
    <source>
        <dbReference type="ARBA" id="ARBA00023002"/>
    </source>
</evidence>
<dbReference type="PRINTS" id="PR00411">
    <property type="entry name" value="PNDRDTASEI"/>
</dbReference>
<name>E1IH65_9CHLR</name>
<keyword evidence="7" id="KW-0520">NAD</keyword>
<dbReference type="HOGENOM" id="CLU_021377_7_1_0"/>
<dbReference type="Proteomes" id="UP000054010">
    <property type="component" value="Unassembled WGS sequence"/>
</dbReference>
<feature type="domain" description="FAD/NAD(P)-binding" evidence="11">
    <location>
        <begin position="33"/>
        <end position="351"/>
    </location>
</feature>
<gene>
    <name evidence="13" type="ORF">OSCT_2666</name>
</gene>